<keyword evidence="1" id="KW-0812">Transmembrane</keyword>
<proteinExistence type="predicted"/>
<evidence type="ECO:0008006" key="4">
    <source>
        <dbReference type="Google" id="ProtNLM"/>
    </source>
</evidence>
<dbReference type="AlphaFoldDB" id="A0A7Y2Q121"/>
<sequence>MPSTPSTSPVGAWSLENAWHGTRTSVRRQKEENPLMNIALIVIIVIAIVVAIVSGLNAALGWLLWVALIVGVLALIAFLFRVLSGRNST</sequence>
<feature type="transmembrane region" description="Helical" evidence="1">
    <location>
        <begin position="35"/>
        <end position="56"/>
    </location>
</feature>
<keyword evidence="1" id="KW-0472">Membrane</keyword>
<keyword evidence="3" id="KW-1185">Reference proteome</keyword>
<evidence type="ECO:0000313" key="2">
    <source>
        <dbReference type="EMBL" id="NNH03475.1"/>
    </source>
</evidence>
<dbReference type="RefSeq" id="WP_170283200.1">
    <property type="nucleotide sequence ID" value="NZ_JABEMB010000006.1"/>
</dbReference>
<feature type="transmembrane region" description="Helical" evidence="1">
    <location>
        <begin position="62"/>
        <end position="83"/>
    </location>
</feature>
<gene>
    <name evidence="2" type="ORF">HLA99_06370</name>
</gene>
<evidence type="ECO:0000256" key="1">
    <source>
        <dbReference type="SAM" id="Phobius"/>
    </source>
</evidence>
<accession>A0A7Y2Q121</accession>
<name>A0A7Y2Q121_9MICO</name>
<reference evidence="2 3" key="1">
    <citation type="submission" date="2020-05" db="EMBL/GenBank/DDBJ databases">
        <title>MicrobeNet Type strains.</title>
        <authorList>
            <person name="Nicholson A.C."/>
        </authorList>
    </citation>
    <scope>NUCLEOTIDE SEQUENCE [LARGE SCALE GENOMIC DNA]</scope>
    <source>
        <strain evidence="2 3">JCM 14282</strain>
    </source>
</reference>
<evidence type="ECO:0000313" key="3">
    <source>
        <dbReference type="Proteomes" id="UP000543598"/>
    </source>
</evidence>
<keyword evidence="1" id="KW-1133">Transmembrane helix</keyword>
<dbReference type="EMBL" id="JABEMB010000006">
    <property type="protein sequence ID" value="NNH03475.1"/>
    <property type="molecule type" value="Genomic_DNA"/>
</dbReference>
<organism evidence="2 3">
    <name type="scientific">Microbacterium ulmi</name>
    <dbReference type="NCBI Taxonomy" id="179095"/>
    <lineage>
        <taxon>Bacteria</taxon>
        <taxon>Bacillati</taxon>
        <taxon>Actinomycetota</taxon>
        <taxon>Actinomycetes</taxon>
        <taxon>Micrococcales</taxon>
        <taxon>Microbacteriaceae</taxon>
        <taxon>Microbacterium</taxon>
    </lineage>
</organism>
<protein>
    <recommendedName>
        <fullName evidence="4">DUF2207 domain-containing protein</fullName>
    </recommendedName>
</protein>
<comment type="caution">
    <text evidence="2">The sequence shown here is derived from an EMBL/GenBank/DDBJ whole genome shotgun (WGS) entry which is preliminary data.</text>
</comment>
<dbReference type="Proteomes" id="UP000543598">
    <property type="component" value="Unassembled WGS sequence"/>
</dbReference>